<feature type="compositionally biased region" description="Low complexity" evidence="2">
    <location>
        <begin position="358"/>
        <end position="386"/>
    </location>
</feature>
<feature type="coiled-coil region" evidence="1">
    <location>
        <begin position="139"/>
        <end position="166"/>
    </location>
</feature>
<feature type="region of interest" description="Disordered" evidence="2">
    <location>
        <begin position="203"/>
        <end position="227"/>
    </location>
</feature>
<keyword evidence="1" id="KW-0175">Coiled coil</keyword>
<reference evidence="3" key="1">
    <citation type="journal article" date="2019" name="MBio">
        <title>Virus Genomes from Deep Sea Sediments Expand the Ocean Megavirome and Support Independent Origins of Viral Gigantism.</title>
        <authorList>
            <person name="Backstrom D."/>
            <person name="Yutin N."/>
            <person name="Jorgensen S.L."/>
            <person name="Dharamshi J."/>
            <person name="Homa F."/>
            <person name="Zaremba-Niedwiedzka K."/>
            <person name="Spang A."/>
            <person name="Wolf Y.I."/>
            <person name="Koonin E.V."/>
            <person name="Ettema T.J."/>
        </authorList>
    </citation>
    <scope>NUCLEOTIDE SEQUENCE</scope>
</reference>
<evidence type="ECO:0000313" key="3">
    <source>
        <dbReference type="EMBL" id="QBK93034.1"/>
    </source>
</evidence>
<protein>
    <submittedName>
        <fullName evidence="3">Uncharacterized protein</fullName>
    </submittedName>
</protein>
<name>A0A481ZAT8_9VIRU</name>
<evidence type="ECO:0000256" key="2">
    <source>
        <dbReference type="SAM" id="MobiDB-lite"/>
    </source>
</evidence>
<accession>A0A481ZAT8</accession>
<proteinExistence type="predicted"/>
<feature type="region of interest" description="Disordered" evidence="2">
    <location>
        <begin position="333"/>
        <end position="386"/>
    </location>
</feature>
<evidence type="ECO:0000256" key="1">
    <source>
        <dbReference type="SAM" id="Coils"/>
    </source>
</evidence>
<dbReference type="EMBL" id="MK500589">
    <property type="protein sequence ID" value="QBK93034.1"/>
    <property type="molecule type" value="Genomic_DNA"/>
</dbReference>
<feature type="compositionally biased region" description="Polar residues" evidence="2">
    <location>
        <begin position="333"/>
        <end position="343"/>
    </location>
</feature>
<organism evidence="3">
    <name type="scientific">Pithovirus LCPAC403</name>
    <dbReference type="NCBI Taxonomy" id="2506596"/>
    <lineage>
        <taxon>Viruses</taxon>
        <taxon>Pithoviruses</taxon>
    </lineage>
</organism>
<gene>
    <name evidence="3" type="ORF">LCPAC403_01680</name>
</gene>
<sequence length="386" mass="43791">MASVRKNFASVKAIRDKGDPNAYESRRLAAEREHAYNKIITREEQSVLRAKSKARNVSREEPDAKFPDVFFQSGRKVKITGANGMWSKPASTDFIYHRLRVAGSPAAVLGFIDILIKAGYPNVGEGDKDFNNVRVAWTRTNYEKDMQRLENEIDATRNYTKAINDQKKMKAKDPSRVSAEQVVDDKENGFNFLARLYAAVDAQTKTSRGPRGGPTGPRTAESNKKRNRAQILRKYNDALRSDDYYYDPSKVTDEYKGNKRVDMQAKGVRSEDYIMQGKLAVPAGSDIEGFKHVRTAIDEILTSDEFDQTEKNQAERLRRDLDQLELKVMRNRSPSITRGISQSRLEEMKESGNITSQFTSRSPSKTPSSRSPRFPRSSKSPFAKRP</sequence>